<reference evidence="10 11" key="1">
    <citation type="submission" date="2018-08" db="EMBL/GenBank/DDBJ databases">
        <title>Whole Genome Sequences of Two Pseudoalteromonas piscicida Strains, DE1-A and DE2-A, which Exhibit Strong Antibacterial Activity against Vibrio vulnificus.</title>
        <authorList>
            <person name="Richards G.P."/>
            <person name="Needleman D.S."/>
            <person name="Watson M.A."/>
            <person name="Polson S.W."/>
        </authorList>
    </citation>
    <scope>NUCLEOTIDE SEQUENCE [LARGE SCALE GENOMIC DNA]</scope>
    <source>
        <strain evidence="10 11">DE2-A</strain>
    </source>
</reference>
<dbReference type="GO" id="GO:0022857">
    <property type="term" value="F:transmembrane transporter activity"/>
    <property type="evidence" value="ECO:0007669"/>
    <property type="project" value="TreeGrafter"/>
</dbReference>
<organism evidence="10 11">
    <name type="scientific">Pseudoalteromonas piscicida</name>
    <dbReference type="NCBI Taxonomy" id="43662"/>
    <lineage>
        <taxon>Bacteria</taxon>
        <taxon>Pseudomonadati</taxon>
        <taxon>Pseudomonadota</taxon>
        <taxon>Gammaproteobacteria</taxon>
        <taxon>Alteromonadales</taxon>
        <taxon>Pseudoalteromonadaceae</taxon>
        <taxon>Pseudoalteromonas</taxon>
    </lineage>
</organism>
<sequence length="814" mass="90162">MVTHSLKMAWQKLRCHISYTLTIIITLALTLGALVAMYNLNYQLLAAPLPYPDAERLVLMRGALVDDNNEVKQRNFIPHAGSLEAYDKQAQFSDIEVMAIQNISIDVEQSLPSSPTFNTGAITPEFMSILNVPLALGRYFSVDEGMDSQQPVAIVSYQVWQRYFGGNANVLDQTLVFKGVSFKIVGVTDEQFIEPVLSTPNWHTDVWISYDYNDSPTPTWQRNNIQTYQLLKLHDVQHARRATLALENWLNEQLQQQTAGEQTFANSKVQLEFVPIKTRIIGEASQVSIMMLLGSTVLLLIALSNICNLVLSRAAEQQKSFAVQAALGAKPNHLFFHIAIELGLLFISAAALSLLIAEGIIGLLKSGVVGPLARLQELQLEAHTIAFAFTVSTLLCLLLSWIVSRQLNYRHIIQQLQSSGKGTGVQISAMTRTLLISFQLFVCLSLLTICLGIFQTSWQNLQRDTGIREQNTYQVALNLGTLLQQMSREERSQLLLSAVDSLAQLPQITKVGIGGYPPFSYWLPGFSNRQMQFEPGIEKNTFEYQSTAGTWPYFDTFGATLIDGRTFTHEEAINNAPVVIVNQTLATRLRQQGQVLGAKLYPRNGQQSVEVIGVVEDIYLPKQPNIARVFIPSVPTGYPFILIETQAHATISRAEINQALTSIHPQMRVYNFQSTTMLLATHLQQARVISMFTLILSIFALALAALGIYGVCKYSVALRRFELGVRMSVGATPVAVFKLVLQDNLRPIIAAACASILVLLSISILQDTLVPITIDSAIHWLISLATVITLVTGVTLLSSRNIIARPALHALRGE</sequence>
<dbReference type="Pfam" id="PF02687">
    <property type="entry name" value="FtsX"/>
    <property type="match status" value="2"/>
</dbReference>
<evidence type="ECO:0000259" key="9">
    <source>
        <dbReference type="Pfam" id="PF12704"/>
    </source>
</evidence>
<evidence type="ECO:0000256" key="7">
    <source>
        <dbReference type="SAM" id="Phobius"/>
    </source>
</evidence>
<comment type="subcellular location">
    <subcellularLocation>
        <location evidence="1">Cell membrane</location>
        <topology evidence="1">Multi-pass membrane protein</topology>
    </subcellularLocation>
</comment>
<feature type="transmembrane region" description="Helical" evidence="7">
    <location>
        <begin position="384"/>
        <end position="403"/>
    </location>
</feature>
<keyword evidence="4 7" id="KW-1133">Transmembrane helix</keyword>
<feature type="transmembrane region" description="Helical" evidence="7">
    <location>
        <begin position="21"/>
        <end position="40"/>
    </location>
</feature>
<evidence type="ECO:0000256" key="3">
    <source>
        <dbReference type="ARBA" id="ARBA00022692"/>
    </source>
</evidence>
<comment type="similarity">
    <text evidence="6">Belongs to the ABC-4 integral membrane protein family.</text>
</comment>
<dbReference type="AlphaFoldDB" id="A0AAD0RFQ9"/>
<dbReference type="InterPro" id="IPR003838">
    <property type="entry name" value="ABC3_permease_C"/>
</dbReference>
<feature type="transmembrane region" description="Helical" evidence="7">
    <location>
        <begin position="289"/>
        <end position="311"/>
    </location>
</feature>
<dbReference type="KEGG" id="ppis:B1L02_00805"/>
<feature type="domain" description="ABC3 transporter permease C-terminal" evidence="8">
    <location>
        <begin position="295"/>
        <end position="407"/>
    </location>
</feature>
<evidence type="ECO:0000256" key="4">
    <source>
        <dbReference type="ARBA" id="ARBA00022989"/>
    </source>
</evidence>
<evidence type="ECO:0000259" key="8">
    <source>
        <dbReference type="Pfam" id="PF02687"/>
    </source>
</evidence>
<dbReference type="RefSeq" id="WP_088529561.1">
    <property type="nucleotide sequence ID" value="NZ_CP021646.1"/>
</dbReference>
<feature type="domain" description="MacB-like periplasmic core" evidence="9">
    <location>
        <begin position="515"/>
        <end position="655"/>
    </location>
</feature>
<dbReference type="EMBL" id="CP031761">
    <property type="protein sequence ID" value="AXR00763.1"/>
    <property type="molecule type" value="Genomic_DNA"/>
</dbReference>
<dbReference type="Proteomes" id="UP000258102">
    <property type="component" value="Chromosome 1"/>
</dbReference>
<feature type="transmembrane region" description="Helical" evidence="7">
    <location>
        <begin position="434"/>
        <end position="454"/>
    </location>
</feature>
<accession>A0AAD0RFQ9</accession>
<evidence type="ECO:0000256" key="1">
    <source>
        <dbReference type="ARBA" id="ARBA00004651"/>
    </source>
</evidence>
<proteinExistence type="inferred from homology"/>
<keyword evidence="2" id="KW-1003">Cell membrane</keyword>
<feature type="domain" description="ABC3 transporter permease C-terminal" evidence="8">
    <location>
        <begin position="695"/>
        <end position="804"/>
    </location>
</feature>
<evidence type="ECO:0000256" key="6">
    <source>
        <dbReference type="ARBA" id="ARBA00038076"/>
    </source>
</evidence>
<dbReference type="GO" id="GO:0005886">
    <property type="term" value="C:plasma membrane"/>
    <property type="evidence" value="ECO:0007669"/>
    <property type="project" value="UniProtKB-SubCell"/>
</dbReference>
<feature type="transmembrane region" description="Helical" evidence="7">
    <location>
        <begin position="747"/>
        <end position="765"/>
    </location>
</feature>
<evidence type="ECO:0000313" key="11">
    <source>
        <dbReference type="Proteomes" id="UP000258102"/>
    </source>
</evidence>
<feature type="transmembrane region" description="Helical" evidence="7">
    <location>
        <begin position="777"/>
        <end position="797"/>
    </location>
</feature>
<gene>
    <name evidence="10" type="ORF">D0511_00810</name>
</gene>
<name>A0AAD0RFQ9_PSEO7</name>
<dbReference type="InterPro" id="IPR050250">
    <property type="entry name" value="Macrolide_Exporter_MacB"/>
</dbReference>
<protein>
    <submittedName>
        <fullName evidence="10">ABC transporter permease</fullName>
    </submittedName>
</protein>
<keyword evidence="5 7" id="KW-0472">Membrane</keyword>
<evidence type="ECO:0000256" key="2">
    <source>
        <dbReference type="ARBA" id="ARBA00022475"/>
    </source>
</evidence>
<keyword evidence="3 7" id="KW-0812">Transmembrane</keyword>
<dbReference type="Pfam" id="PF12704">
    <property type="entry name" value="MacB_PCD"/>
    <property type="match status" value="2"/>
</dbReference>
<evidence type="ECO:0000256" key="5">
    <source>
        <dbReference type="ARBA" id="ARBA00023136"/>
    </source>
</evidence>
<feature type="domain" description="MacB-like periplasmic core" evidence="9">
    <location>
        <begin position="20"/>
        <end position="212"/>
    </location>
</feature>
<dbReference type="PANTHER" id="PTHR30572">
    <property type="entry name" value="MEMBRANE COMPONENT OF TRANSPORTER-RELATED"/>
    <property type="match status" value="1"/>
</dbReference>
<feature type="transmembrane region" description="Helical" evidence="7">
    <location>
        <begin position="342"/>
        <end position="364"/>
    </location>
</feature>
<evidence type="ECO:0000313" key="10">
    <source>
        <dbReference type="EMBL" id="AXR00763.1"/>
    </source>
</evidence>
<feature type="transmembrane region" description="Helical" evidence="7">
    <location>
        <begin position="688"/>
        <end position="711"/>
    </location>
</feature>
<dbReference type="InterPro" id="IPR025857">
    <property type="entry name" value="MacB_PCD"/>
</dbReference>
<dbReference type="PANTHER" id="PTHR30572:SF4">
    <property type="entry name" value="ABC TRANSPORTER PERMEASE YTRF"/>
    <property type="match status" value="1"/>
</dbReference>